<evidence type="ECO:0000256" key="6">
    <source>
        <dbReference type="SAM" id="MobiDB-lite"/>
    </source>
</evidence>
<evidence type="ECO:0000256" key="4">
    <source>
        <dbReference type="ARBA" id="ARBA00023136"/>
    </source>
</evidence>
<protein>
    <recommendedName>
        <fullName evidence="8">Rhodopsin domain-containing protein</fullName>
    </recommendedName>
</protein>
<evidence type="ECO:0000256" key="2">
    <source>
        <dbReference type="ARBA" id="ARBA00022692"/>
    </source>
</evidence>
<feature type="compositionally biased region" description="Basic and acidic residues" evidence="6">
    <location>
        <begin position="298"/>
        <end position="325"/>
    </location>
</feature>
<evidence type="ECO:0000313" key="9">
    <source>
        <dbReference type="EMBL" id="KAF2827280.1"/>
    </source>
</evidence>
<dbReference type="OrthoDB" id="10017208at2759"/>
<keyword evidence="10" id="KW-1185">Reference proteome</keyword>
<evidence type="ECO:0000256" key="3">
    <source>
        <dbReference type="ARBA" id="ARBA00022989"/>
    </source>
</evidence>
<dbReference type="AlphaFoldDB" id="A0A6A7A1T4"/>
<proteinExistence type="inferred from homology"/>
<evidence type="ECO:0000256" key="1">
    <source>
        <dbReference type="ARBA" id="ARBA00004141"/>
    </source>
</evidence>
<dbReference type="InterPro" id="IPR049326">
    <property type="entry name" value="Rhodopsin_dom_fungi"/>
</dbReference>
<feature type="transmembrane region" description="Helical" evidence="7">
    <location>
        <begin position="174"/>
        <end position="199"/>
    </location>
</feature>
<dbReference type="Pfam" id="PF20684">
    <property type="entry name" value="Fung_rhodopsin"/>
    <property type="match status" value="1"/>
</dbReference>
<evidence type="ECO:0000256" key="7">
    <source>
        <dbReference type="SAM" id="Phobius"/>
    </source>
</evidence>
<sequence>MGDKDYPPLHASQAGTKETVVAICFITLAFAAVILRIWSRVLKAKRLALNDYAVLMALICSCGTASIMIWSVYWAGSGQHIQDVAPQYRTRIFVAFSAGQPVWGAANTCVKISILHLYITIFPSERFRKVCYGTMLVSTLYFLSVLMETFLLCTPVQYNWDKTITGTCSTHSDVAFILAGTTNLIIDVFVVALPMPTLWRLQMPLERKIGVMAMFSLGVGICIISLLRVIYVARMDLVDFTYASADLAVWSVLEPTLGVVNASLPVLRPVLARIFSSPSFDWARSSGGSRRTQGTGEESDKSKHTPSWRDKLQPNSEGGKHFKRIPDAYPLDTINLVGDTYSHDDRV</sequence>
<feature type="transmembrane region" description="Helical" evidence="7">
    <location>
        <begin position="130"/>
        <end position="154"/>
    </location>
</feature>
<evidence type="ECO:0000256" key="5">
    <source>
        <dbReference type="ARBA" id="ARBA00038359"/>
    </source>
</evidence>
<feature type="transmembrane region" description="Helical" evidence="7">
    <location>
        <begin position="20"/>
        <end position="39"/>
    </location>
</feature>
<dbReference type="EMBL" id="MU006224">
    <property type="protein sequence ID" value="KAF2827280.1"/>
    <property type="molecule type" value="Genomic_DNA"/>
</dbReference>
<feature type="region of interest" description="Disordered" evidence="6">
    <location>
        <begin position="281"/>
        <end position="325"/>
    </location>
</feature>
<evidence type="ECO:0000313" key="10">
    <source>
        <dbReference type="Proteomes" id="UP000799424"/>
    </source>
</evidence>
<comment type="similarity">
    <text evidence="5">Belongs to the SAT4 family.</text>
</comment>
<dbReference type="InterPro" id="IPR052337">
    <property type="entry name" value="SAT4-like"/>
</dbReference>
<comment type="subcellular location">
    <subcellularLocation>
        <location evidence="1">Membrane</location>
        <topology evidence="1">Multi-pass membrane protein</topology>
    </subcellularLocation>
</comment>
<dbReference type="PANTHER" id="PTHR33048:SF57">
    <property type="entry name" value="INTEGRAL MEMBRANE PROTEIN-RELATED"/>
    <property type="match status" value="1"/>
</dbReference>
<accession>A0A6A7A1T4</accession>
<reference evidence="9" key="1">
    <citation type="journal article" date="2020" name="Stud. Mycol.">
        <title>101 Dothideomycetes genomes: a test case for predicting lifestyles and emergence of pathogens.</title>
        <authorList>
            <person name="Haridas S."/>
            <person name="Albert R."/>
            <person name="Binder M."/>
            <person name="Bloem J."/>
            <person name="Labutti K."/>
            <person name="Salamov A."/>
            <person name="Andreopoulos B."/>
            <person name="Baker S."/>
            <person name="Barry K."/>
            <person name="Bills G."/>
            <person name="Bluhm B."/>
            <person name="Cannon C."/>
            <person name="Castanera R."/>
            <person name="Culley D."/>
            <person name="Daum C."/>
            <person name="Ezra D."/>
            <person name="Gonzalez J."/>
            <person name="Henrissat B."/>
            <person name="Kuo A."/>
            <person name="Liang C."/>
            <person name="Lipzen A."/>
            <person name="Lutzoni F."/>
            <person name="Magnuson J."/>
            <person name="Mondo S."/>
            <person name="Nolan M."/>
            <person name="Ohm R."/>
            <person name="Pangilinan J."/>
            <person name="Park H.-J."/>
            <person name="Ramirez L."/>
            <person name="Alfaro M."/>
            <person name="Sun H."/>
            <person name="Tritt A."/>
            <person name="Yoshinaga Y."/>
            <person name="Zwiers L.-H."/>
            <person name="Turgeon B."/>
            <person name="Goodwin S."/>
            <person name="Spatafora J."/>
            <person name="Crous P."/>
            <person name="Grigoriev I."/>
        </authorList>
    </citation>
    <scope>NUCLEOTIDE SEQUENCE</scope>
    <source>
        <strain evidence="9">CBS 113818</strain>
    </source>
</reference>
<feature type="compositionally biased region" description="Low complexity" evidence="6">
    <location>
        <begin position="284"/>
        <end position="296"/>
    </location>
</feature>
<feature type="domain" description="Rhodopsin" evidence="8">
    <location>
        <begin position="35"/>
        <end position="273"/>
    </location>
</feature>
<feature type="transmembrane region" description="Helical" evidence="7">
    <location>
        <begin position="51"/>
        <end position="73"/>
    </location>
</feature>
<dbReference type="PANTHER" id="PTHR33048">
    <property type="entry name" value="PTH11-LIKE INTEGRAL MEMBRANE PROTEIN (AFU_ORTHOLOGUE AFUA_5G11245)"/>
    <property type="match status" value="1"/>
</dbReference>
<dbReference type="Proteomes" id="UP000799424">
    <property type="component" value="Unassembled WGS sequence"/>
</dbReference>
<evidence type="ECO:0000259" key="8">
    <source>
        <dbReference type="Pfam" id="PF20684"/>
    </source>
</evidence>
<keyword evidence="2 7" id="KW-0812">Transmembrane</keyword>
<keyword evidence="4 7" id="KW-0472">Membrane</keyword>
<organism evidence="9 10">
    <name type="scientific">Ophiobolus disseminans</name>
    <dbReference type="NCBI Taxonomy" id="1469910"/>
    <lineage>
        <taxon>Eukaryota</taxon>
        <taxon>Fungi</taxon>
        <taxon>Dikarya</taxon>
        <taxon>Ascomycota</taxon>
        <taxon>Pezizomycotina</taxon>
        <taxon>Dothideomycetes</taxon>
        <taxon>Pleosporomycetidae</taxon>
        <taxon>Pleosporales</taxon>
        <taxon>Pleosporineae</taxon>
        <taxon>Phaeosphaeriaceae</taxon>
        <taxon>Ophiobolus</taxon>
    </lineage>
</organism>
<feature type="transmembrane region" description="Helical" evidence="7">
    <location>
        <begin position="211"/>
        <end position="231"/>
    </location>
</feature>
<dbReference type="GO" id="GO:0016020">
    <property type="term" value="C:membrane"/>
    <property type="evidence" value="ECO:0007669"/>
    <property type="project" value="UniProtKB-SubCell"/>
</dbReference>
<name>A0A6A7A1T4_9PLEO</name>
<gene>
    <name evidence="9" type="ORF">CC86DRAFT_466080</name>
</gene>
<keyword evidence="3 7" id="KW-1133">Transmembrane helix</keyword>